<comment type="caution">
    <text evidence="1">The sequence shown here is derived from an EMBL/GenBank/DDBJ whole genome shotgun (WGS) entry which is preliminary data.</text>
</comment>
<protein>
    <submittedName>
        <fullName evidence="1">Uncharacterized protein</fullName>
    </submittedName>
</protein>
<dbReference type="EMBL" id="BSCH01000001">
    <property type="protein sequence ID" value="GLG88687.1"/>
    <property type="molecule type" value="Genomic_DNA"/>
</dbReference>
<name>A0A9W6FG55_9FIRM</name>
<evidence type="ECO:0000313" key="2">
    <source>
        <dbReference type="Proteomes" id="UP001145094"/>
    </source>
</evidence>
<dbReference type="Proteomes" id="UP001145094">
    <property type="component" value="Unassembled WGS sequence"/>
</dbReference>
<reference evidence="1" key="3">
    <citation type="journal article" date="2023" name="Int. J. Syst. Evol. Microbiol.">
        <title>Sellimonas catena sp. nov., isolated from human faeces.</title>
        <authorList>
            <person name="Hisatomi A."/>
            <person name="Ohkuma M."/>
            <person name="Sakamoto M."/>
        </authorList>
    </citation>
    <scope>NUCLEOTIDE SEQUENCE</scope>
    <source>
        <strain evidence="1">18CBH55</strain>
    </source>
</reference>
<evidence type="ECO:0000313" key="1">
    <source>
        <dbReference type="EMBL" id="GLG88687.1"/>
    </source>
</evidence>
<dbReference type="AlphaFoldDB" id="A0A9W6FG55"/>
<accession>A0A9W6FG55</accession>
<sequence>MDRQNGCPPGRSVSGFHKLLPELWASNEKAGQDVSGLQTVNQYHPNSEEFPFSLLIAENSDGVSAKSSTARFSAIRSR</sequence>
<reference evidence="1" key="1">
    <citation type="submission" date="2022-11" db="EMBL/GenBank/DDBJ databases">
        <title>Draft genome sequence of Sellimonas catena strain 18CBH55.</title>
        <authorList>
            <person name="Atsushi H."/>
            <person name="Moriya O."/>
            <person name="Mitsuo S."/>
        </authorList>
    </citation>
    <scope>NUCLEOTIDE SEQUENCE</scope>
    <source>
        <strain evidence="1">18CBH55</strain>
    </source>
</reference>
<organism evidence="1 2">
    <name type="scientific">Sellimonas catena</name>
    <dbReference type="NCBI Taxonomy" id="2994035"/>
    <lineage>
        <taxon>Bacteria</taxon>
        <taxon>Bacillati</taxon>
        <taxon>Bacillota</taxon>
        <taxon>Clostridia</taxon>
        <taxon>Lachnospirales</taxon>
        <taxon>Lachnospiraceae</taxon>
        <taxon>Sellimonas</taxon>
    </lineage>
</organism>
<proteinExistence type="predicted"/>
<reference evidence="1" key="2">
    <citation type="submission" date="2022-11" db="EMBL/GenBank/DDBJ databases">
        <title>Draft genome sequence of Sellimonas catena strain 18CBH55.</title>
        <authorList>
            <person name="Hisatomi A."/>
            <person name="Ohkuma M."/>
            <person name="Sakamoto M."/>
        </authorList>
    </citation>
    <scope>NUCLEOTIDE SEQUENCE</scope>
    <source>
        <strain evidence="1">18CBH55</strain>
    </source>
</reference>
<gene>
    <name evidence="1" type="ORF">Selli2_01130</name>
</gene>